<dbReference type="SMART" id="SM00579">
    <property type="entry name" value="FBD"/>
    <property type="match status" value="1"/>
</dbReference>
<proteinExistence type="predicted"/>
<dbReference type="Proteomes" id="UP000626092">
    <property type="component" value="Unassembled WGS sequence"/>
</dbReference>
<dbReference type="AlphaFoldDB" id="A0A834GQE6"/>
<name>A0A834GQE6_RHOSS</name>
<dbReference type="EMBL" id="WJXA01000007">
    <property type="protein sequence ID" value="KAF7138309.1"/>
    <property type="molecule type" value="Genomic_DNA"/>
</dbReference>
<evidence type="ECO:0000313" key="2">
    <source>
        <dbReference type="EMBL" id="KAF7138309.1"/>
    </source>
</evidence>
<protein>
    <recommendedName>
        <fullName evidence="1">FBD domain-containing protein</fullName>
    </recommendedName>
</protein>
<dbReference type="Pfam" id="PF08387">
    <property type="entry name" value="FBD"/>
    <property type="match status" value="1"/>
</dbReference>
<evidence type="ECO:0000259" key="1">
    <source>
        <dbReference type="SMART" id="SM00579"/>
    </source>
</evidence>
<dbReference type="InterPro" id="IPR032675">
    <property type="entry name" value="LRR_dom_sf"/>
</dbReference>
<comment type="caution">
    <text evidence="2">The sequence shown here is derived from an EMBL/GenBank/DDBJ whole genome shotgun (WGS) entry which is preliminary data.</text>
</comment>
<evidence type="ECO:0000313" key="3">
    <source>
        <dbReference type="Proteomes" id="UP000626092"/>
    </source>
</evidence>
<accession>A0A834GQE6</accession>
<dbReference type="PANTHER" id="PTHR31900">
    <property type="entry name" value="F-BOX/RNI SUPERFAMILY PROTEIN-RELATED"/>
    <property type="match status" value="1"/>
</dbReference>
<feature type="domain" description="FBD" evidence="1">
    <location>
        <begin position="312"/>
        <end position="380"/>
    </location>
</feature>
<gene>
    <name evidence="2" type="ORF">RHSIM_Rhsim07G0063700</name>
</gene>
<reference evidence="2" key="1">
    <citation type="submission" date="2019-11" db="EMBL/GenBank/DDBJ databases">
        <authorList>
            <person name="Liu Y."/>
            <person name="Hou J."/>
            <person name="Li T.-Q."/>
            <person name="Guan C.-H."/>
            <person name="Wu X."/>
            <person name="Wu H.-Z."/>
            <person name="Ling F."/>
            <person name="Zhang R."/>
            <person name="Shi X.-G."/>
            <person name="Ren J.-P."/>
            <person name="Chen E.-F."/>
            <person name="Sun J.-M."/>
        </authorList>
    </citation>
    <scope>NUCLEOTIDE SEQUENCE</scope>
    <source>
        <strain evidence="2">Adult_tree_wgs_1</strain>
        <tissue evidence="2">Leaves</tissue>
    </source>
</reference>
<dbReference type="PANTHER" id="PTHR31900:SF34">
    <property type="entry name" value="EMB|CAB62440.1-RELATED"/>
    <property type="match status" value="1"/>
</dbReference>
<dbReference type="Pfam" id="PF24758">
    <property type="entry name" value="LRR_At5g56370"/>
    <property type="match status" value="1"/>
</dbReference>
<sequence length="399" mass="45874">MCPRDRIDAQCFTDFVYRLLLLRKTPHINRFGLVCYTRCGTPHLNTWIRSVVWRNVQELDIAVGVEEFGTFPSNDIFTCKTLVDLRLMGRCILLVPISVCLPNVKVLHLSWLEFKDDDTIRRVFSGCPLLEELVLSKCRLESVQTLDISSPSLKRLEFCGYSGDYQIVLNAPVLEYLEVSDCVAGGYLVKNLKSLVTARLSVGLTENQKGGDSLRYGCYVTNLVNVISGSIKFLHLSGQTLEAIDYSNCSLPAFRNLALLELDVDFLHGWKLLPNLLQSAPNLEVLDFIQGFLNYTADEVELPYHLLDSVPICLSQCLKEIVIREFRWEEVEIMLVKYFLNHGKVLKKITIVTDIVVPTDIRKRFLTFPNYSKTCQIVVETWMQFVTRKYSKHNWWQIR</sequence>
<dbReference type="InterPro" id="IPR006566">
    <property type="entry name" value="FBD"/>
</dbReference>
<dbReference type="InterPro" id="IPR050232">
    <property type="entry name" value="FBL13/AtMIF1-like"/>
</dbReference>
<dbReference type="Gene3D" id="3.80.10.10">
    <property type="entry name" value="Ribonuclease Inhibitor"/>
    <property type="match status" value="1"/>
</dbReference>
<dbReference type="SUPFAM" id="SSF52047">
    <property type="entry name" value="RNI-like"/>
    <property type="match status" value="1"/>
</dbReference>
<dbReference type="InterPro" id="IPR055411">
    <property type="entry name" value="LRR_FXL15/At3g58940/PEG3-like"/>
</dbReference>
<organism evidence="2 3">
    <name type="scientific">Rhododendron simsii</name>
    <name type="common">Sims's rhododendron</name>
    <dbReference type="NCBI Taxonomy" id="118357"/>
    <lineage>
        <taxon>Eukaryota</taxon>
        <taxon>Viridiplantae</taxon>
        <taxon>Streptophyta</taxon>
        <taxon>Embryophyta</taxon>
        <taxon>Tracheophyta</taxon>
        <taxon>Spermatophyta</taxon>
        <taxon>Magnoliopsida</taxon>
        <taxon>eudicotyledons</taxon>
        <taxon>Gunneridae</taxon>
        <taxon>Pentapetalae</taxon>
        <taxon>asterids</taxon>
        <taxon>Ericales</taxon>
        <taxon>Ericaceae</taxon>
        <taxon>Ericoideae</taxon>
        <taxon>Rhodoreae</taxon>
        <taxon>Rhododendron</taxon>
    </lineage>
</organism>
<keyword evidence="3" id="KW-1185">Reference proteome</keyword>
<dbReference type="OrthoDB" id="612216at2759"/>